<dbReference type="CDD" id="cd00037">
    <property type="entry name" value="CLECT"/>
    <property type="match status" value="1"/>
</dbReference>
<dbReference type="Pfam" id="PF00059">
    <property type="entry name" value="Lectin_C"/>
    <property type="match status" value="1"/>
</dbReference>
<dbReference type="Gene3D" id="2.60.120.200">
    <property type="match status" value="1"/>
</dbReference>
<feature type="chain" id="PRO_5006622202" evidence="4">
    <location>
        <begin position="28"/>
        <end position="3392"/>
    </location>
</feature>
<dbReference type="Gene3D" id="3.10.100.10">
    <property type="entry name" value="Mannose-Binding Protein A, subunit A"/>
    <property type="match status" value="1"/>
</dbReference>
<evidence type="ECO:0000256" key="3">
    <source>
        <dbReference type="SAM" id="Phobius"/>
    </source>
</evidence>
<dbReference type="InterPro" id="IPR016187">
    <property type="entry name" value="CTDL_fold"/>
</dbReference>
<dbReference type="InterPro" id="IPR001304">
    <property type="entry name" value="C-type_lectin-like"/>
</dbReference>
<feature type="compositionally biased region" description="Basic and acidic residues" evidence="2">
    <location>
        <begin position="3351"/>
        <end position="3360"/>
    </location>
</feature>
<feature type="domain" description="WSC" evidence="6">
    <location>
        <begin position="1061"/>
        <end position="1168"/>
    </location>
</feature>
<dbReference type="InterPro" id="IPR002889">
    <property type="entry name" value="WSC_carb-bd"/>
</dbReference>
<dbReference type="PROSITE" id="PS51212">
    <property type="entry name" value="WSC"/>
    <property type="match status" value="1"/>
</dbReference>
<dbReference type="InterPro" id="IPR000519">
    <property type="entry name" value="P_trefoil_dom"/>
</dbReference>
<dbReference type="InterPro" id="IPR055918">
    <property type="entry name" value="DUF7495"/>
</dbReference>
<dbReference type="EMBL" id="CYKH01001453">
    <property type="protein sequence ID" value="CUG87135.1"/>
    <property type="molecule type" value="Genomic_DNA"/>
</dbReference>
<accession>A0A0S4JA94</accession>
<dbReference type="SUPFAM" id="SSF56436">
    <property type="entry name" value="C-type lectin-like"/>
    <property type="match status" value="1"/>
</dbReference>
<dbReference type="Pfam" id="PF13385">
    <property type="entry name" value="Laminin_G_3"/>
    <property type="match status" value="1"/>
</dbReference>
<keyword evidence="3" id="KW-0472">Membrane</keyword>
<keyword evidence="4" id="KW-0732">Signal</keyword>
<dbReference type="SUPFAM" id="SSF49899">
    <property type="entry name" value="Concanavalin A-like lectins/glucanases"/>
    <property type="match status" value="1"/>
</dbReference>
<feature type="region of interest" description="Disordered" evidence="2">
    <location>
        <begin position="3276"/>
        <end position="3300"/>
    </location>
</feature>
<evidence type="ECO:0000259" key="6">
    <source>
        <dbReference type="PROSITE" id="PS51212"/>
    </source>
</evidence>
<dbReference type="SMART" id="SM00321">
    <property type="entry name" value="WSC"/>
    <property type="match status" value="1"/>
</dbReference>
<dbReference type="OrthoDB" id="242941at2759"/>
<dbReference type="VEuPathDB" id="TriTrypDB:BSAL_08810"/>
<evidence type="ECO:0000256" key="2">
    <source>
        <dbReference type="SAM" id="MobiDB-lite"/>
    </source>
</evidence>
<evidence type="ECO:0000259" key="7">
    <source>
        <dbReference type="PROSITE" id="PS51448"/>
    </source>
</evidence>
<dbReference type="Pfam" id="PF01822">
    <property type="entry name" value="WSC"/>
    <property type="match status" value="1"/>
</dbReference>
<organism evidence="8 9">
    <name type="scientific">Bodo saltans</name>
    <name type="common">Flagellated protozoan</name>
    <dbReference type="NCBI Taxonomy" id="75058"/>
    <lineage>
        <taxon>Eukaryota</taxon>
        <taxon>Discoba</taxon>
        <taxon>Euglenozoa</taxon>
        <taxon>Kinetoplastea</taxon>
        <taxon>Metakinetoplastina</taxon>
        <taxon>Eubodonida</taxon>
        <taxon>Bodonidae</taxon>
        <taxon>Bodo</taxon>
    </lineage>
</organism>
<feature type="region of interest" description="Disordered" evidence="2">
    <location>
        <begin position="3350"/>
        <end position="3392"/>
    </location>
</feature>
<dbReference type="Pfam" id="PF24328">
    <property type="entry name" value="DUF7498"/>
    <property type="match status" value="1"/>
</dbReference>
<evidence type="ECO:0000313" key="8">
    <source>
        <dbReference type="EMBL" id="CUG87135.1"/>
    </source>
</evidence>
<gene>
    <name evidence="8" type="ORF">BSAL_08810</name>
</gene>
<dbReference type="Pfam" id="PF24325">
    <property type="entry name" value="DUF7495"/>
    <property type="match status" value="1"/>
</dbReference>
<dbReference type="PROSITE" id="PS51448">
    <property type="entry name" value="P_TREFOIL_2"/>
    <property type="match status" value="1"/>
</dbReference>
<dbReference type="Pfam" id="PF24327">
    <property type="entry name" value="DUF7497"/>
    <property type="match status" value="1"/>
</dbReference>
<dbReference type="InterPro" id="IPR055919">
    <property type="entry name" value="DUF7496"/>
</dbReference>
<dbReference type="InterPro" id="IPR055921">
    <property type="entry name" value="DUF7498"/>
</dbReference>
<keyword evidence="9" id="KW-1185">Reference proteome</keyword>
<dbReference type="InterPro" id="IPR055920">
    <property type="entry name" value="DUF7497"/>
</dbReference>
<evidence type="ECO:0000313" key="9">
    <source>
        <dbReference type="Proteomes" id="UP000051952"/>
    </source>
</evidence>
<evidence type="ECO:0000256" key="4">
    <source>
        <dbReference type="SAM" id="SignalP"/>
    </source>
</evidence>
<name>A0A0S4JA94_BODSA</name>
<dbReference type="SMART" id="SM00034">
    <property type="entry name" value="CLECT"/>
    <property type="match status" value="1"/>
</dbReference>
<reference evidence="9" key="1">
    <citation type="submission" date="2015-09" db="EMBL/GenBank/DDBJ databases">
        <authorList>
            <consortium name="Pathogen Informatics"/>
        </authorList>
    </citation>
    <scope>NUCLEOTIDE SEQUENCE [LARGE SCALE GENOMIC DNA]</scope>
    <source>
        <strain evidence="9">Lake Konstanz</strain>
    </source>
</reference>
<keyword evidence="3" id="KW-0812">Transmembrane</keyword>
<dbReference type="InterPro" id="IPR013320">
    <property type="entry name" value="ConA-like_dom_sf"/>
</dbReference>
<sequence>MKNTSIVAVMLFVSCCLVHLHTGVASALAPNIEEALLATLPANIREGSVGGAASLSATAAAASCPSTLYELDTLSGIAYVKAVGQAVDPLFSVAPSKGRLTISLWTQLSLQQNNDMAVLFQVGAVVPIPNSNYTRFGDSLTLYWSSTDAAVVAVLNNNVTVDGSMPVQTIVTDDGTMPLNTNQYHNVMVILDAVMGYIVILVDSVPTAVVAVPSLAVSGFVLNGNLSGISIGADYQGLNNAVGSFADLTLVPDLIGVEDAKYMALFRMPMDMSNSSSSSPMCLVAPCNLDTVYPFHGINVSTFYFTTAGFSFPNSTLMSPYIRFGLYPLYKSPFALRQQLFAVANITSPSWTPLQFAQSRCGGMQFGTIVFPDPTVAYNVKFWLTANSTPPIGSTLNITTSDGKFLTSYTVTSIPTSAPKIEFVYQNYQLVFNISSTFSDFCIGFSAVSERPPVIATPHSLFSTESSPLNIIAGVGPWDTVALSSNFNCYNVPMTQVLTLVPFYKFDALAYFTVTIPELTTPGLNVLCVYPNGTMPPSGQAYAAGRCPTNDNTDTFLCGLSVAQLPTGAIPLASNWVTNLLHLGSQYTDAIWHGVFETDYFFNAGGERKILPQAGDVLDMTSELLVWTPMTRPDGLWGTMDGNKTLSYSEPEWVQYMALSVYSSTNLVTSLSIRACSAVKVYVDGVNVYQLSPTSLANNSDSTSTVYHSSTFTLRTGWHQVMIKLWRAPSVYTSVFSLRFDQSSGLSWLFQYPTNTSSNTSYANTCAGANRTIACVPGAAGLNTSHSECVAMGCCYDPSNTGNVCFSSSAPAVNYRTDGHCGLGWPSTISNISVCNPRSSTGSSCCSAFEWCGSTFAHCNCATCTNSIYVGLGGHCNYLPWGTQARCLGSRIVPMGAMTDADCRAECDVTTGCIGYQTSIVNFAQTCNLVFSTAGSCPRTIKDTTVARLYVKSCNQCNFNRNTSMQTSCTAGFGVVSTYGTGAPNPAAFMTLSQCQVQCTKAVACVGVQYNTVTGLCQFLATKCPAANIQPNNFTTLSMYTCSGDNQIAPVPLPQVPNSTNITALGCYADYTRGFLSSSTFGTFDATNQYKNFYMPNIANLTIDKCIAKCWALGAPYAAMTAGTICTCGVRLPETAPAPSEQMCTTVCPGNSSEVCGGPTAASVFRVNYAPGVCPSGFVYFSGNCYQYFGRSGGNDMMSWHDARIACNSLGASLASVHSVTENAFVLSFAAFYNSSNTRIAWLGGYQYPADNTYQWEDGSPWDFADWRYNEPNAKLYEESCATVFSNYPTPYKGSFNDDNCLKPYPYICKMPATGSSVYPSIYATIVDGNINCAPMDAMAEFNRDLAAWYEFDDVSNYSSIVVLDQSANRRDIRFNTTVSSASGGNATTVGATPTFVPGIVNKAVVMNGSSFFTMQPGPQSYQWDVRTNEITVSAWILQSDSNNNANQIIVSKSYSPDAADVSIPQFEWALAFQNGALCFIIGPYRACAAAPELNVWTQVVGSFDGTLIHIALNGTLISTYDTVLNDNVTFYFPKNPNTTVVIGYRSATPLDTTRMFRGLLDDLRIFGEAINIVQSAYLLYCTPTGSPSNVVYVYDEVPSAIVLAGEGLGLSDQSFALSTLGCAPGTPVYMSAAEQVFQLDSMFAALSPPGIPTLPYNATSMMTPVYSVCHVNQLDRAVIYGDTFFKIAVTTITSVNGYMQQLTVNNTQFPLMLELVGLQLAPGQILATTMDSDCSLLDAVYPITDINAAGTTGYVTIQRPALISDTIHLCWGSSAYALGEASADNPVGIASGDNLKNTGITILMMDPNGLQYKAIAIVDGTTAITATTILTGMSGSLTNFFLECSDANYFGDNFIAMVTMGVYEDYLIPNKGVSVCQLLTGYAFSSTHSYTANNPLAPTYLGDAVQVPPTQSWTYLGGSPYGFPTDGRQYLSAWGTYYANSANIGGYGQAAPQQIPEWFQAYNIIIWAVPNTTTYLNVALVPTLFVPGAYFAIEAQLLDNHNDLVKTPVSFMLTIGNNIVPPMTIASTDGQLRYNASILTNDTVFIGVSFPITITVVLPEGSPLVVSNGATWTSEAFMGGSLPAGVTPINPAMGLTSFLHFGALNESVPSPYFFSGMYDDWFAQYGGEASMRPAENQTYTAESNFFSIGDNVNRTYMWQVVTNPTGYWRDTASPDSVQFFAGAFYSPMQQTIRIQYSCDDGVAIYVDGAMIVQTFAPANNSRSDVISVGPGYHQLFIKLVNQFTLSLIEIKLQGTGLGWTSSVPPELPDGTQLLSNNVPLIEALRLGPDVFVGTFGEDFINETTVRPALGVEVVPGVSWLDSIAGNGSWVINASTLTGMQSMAISYLALGIYAPVDMSVVFQMNVPSQLAIWYDGTNVIRVDGTQMPVYTDYVFISAGWHQVLIKIAAAAGTVQTYSLTPTGMTGVLAWALSPAYNLPIGVRPIQNGAPLRSLMILQTNASMPLPSSSSDVSQAVSFIPYGPASNNSVLTYPDFSLTQYSQLEPYDSIPIAAAPNSFFEWTPATLGTDVPATWGSLGMGGMFNSYYAVTLYASSTMSGVNVMLDSIGANYALWMDDQLLTSNSLAGTSMSASNTISITVPQGYHQLVLKQQVPSDFTEVSTGGARLTWAAANTLCHSNARRQVCSYDAYCPYGSPRQGVVPVMNGSFFMPYRDVTNGWVQTGTGGNDTQMCETWVQSHGTSPSWGTDSSTAYPFRGTVGCCGAFASPAISISVDATNAMSSSSNAALGWMFGFPQVEVAAPIIYSNNVRARTQTITINTTTPGAVIYYTLDFTTPTRSAIRYTGPFNVSQTTFIMAIAYLNTMSSSYISYYQISILPTPVVDRTMCIANAACYVPIASADPGSMYSFVSTSWNYTMLAKVLDSTTSAWLLPTSSYYSGVLTLQGDNSALVPALAAGPYYVVSYDGTGRGSTIATMFFSPVVFTPSQVVGSAATLFSISGGIQSGDGIIFLTPQYPANQQPTCSASNCARAFADFPSQILTVTNQFSDFVTTVDLSRFTGTISCACVCATGAMGTPGVIMPKNFILVEEIASAIPMSIQVQAPNPAAGYVSSVSPMIVADDGVLTLSGNYSNNVTTAYTVQLVGASAQPTTMKIPTCSITFVNASVVLCSMSVRQNTSGQWLVNLYFRGEQVTNKQVFSITAVPPMPSVTGATGACTQMSKNCVTGSVLMFYGANFDLQTPSDNDIIVGPSVNSGVTCPVLNVTSTYIACTLVVSSSAPSGTYPVSLALYVSSSYTLTVSSGAAIILGAGSSPGWNGGNAPSNTPAPGGSPQGNSPKSDDDKTAIIAGTLSAIVVLLVAVLLIVRFKYSFVPKAVQQSKEMDYIEEQLMEDTARRGDTSPRVRQASLEPEPVREQGQSRYTAPEQQGSINNM</sequence>
<feature type="transmembrane region" description="Helical" evidence="3">
    <location>
        <begin position="3304"/>
        <end position="3324"/>
    </location>
</feature>
<dbReference type="Pfam" id="PF24326">
    <property type="entry name" value="DUF7496"/>
    <property type="match status" value="1"/>
</dbReference>
<dbReference type="InterPro" id="IPR059177">
    <property type="entry name" value="GH29D-like_dom"/>
</dbReference>
<dbReference type="PROSITE" id="PS51257">
    <property type="entry name" value="PROKAR_LIPOPROTEIN"/>
    <property type="match status" value="1"/>
</dbReference>
<feature type="signal peptide" evidence="4">
    <location>
        <begin position="1"/>
        <end position="27"/>
    </location>
</feature>
<dbReference type="PANTHER" id="PTHR22803">
    <property type="entry name" value="MANNOSE, PHOSPHOLIPASE, LECTIN RECEPTOR RELATED"/>
    <property type="match status" value="1"/>
</dbReference>
<feature type="compositionally biased region" description="Polar residues" evidence="2">
    <location>
        <begin position="3375"/>
        <end position="3392"/>
    </location>
</feature>
<dbReference type="PROSITE" id="PS50041">
    <property type="entry name" value="C_TYPE_LECTIN_2"/>
    <property type="match status" value="1"/>
</dbReference>
<proteinExistence type="predicted"/>
<evidence type="ECO:0000259" key="5">
    <source>
        <dbReference type="PROSITE" id="PS50041"/>
    </source>
</evidence>
<dbReference type="InterPro" id="IPR050111">
    <property type="entry name" value="C-type_lectin/snaclec_domain"/>
</dbReference>
<dbReference type="Pfam" id="PF13290">
    <property type="entry name" value="CHB_HEX_C_1"/>
    <property type="match status" value="1"/>
</dbReference>
<feature type="domain" description="C-type lectin" evidence="5">
    <location>
        <begin position="1181"/>
        <end position="1310"/>
    </location>
</feature>
<dbReference type="Proteomes" id="UP000051952">
    <property type="component" value="Unassembled WGS sequence"/>
</dbReference>
<dbReference type="InterPro" id="IPR016186">
    <property type="entry name" value="C-type_lectin-like/link_sf"/>
</dbReference>
<protein>
    <submittedName>
        <fullName evidence="8">C-lectin, putative</fullName>
    </submittedName>
</protein>
<comment type="caution">
    <text evidence="1">Lacks conserved residue(s) required for the propagation of feature annotation.</text>
</comment>
<keyword evidence="3" id="KW-1133">Transmembrane helix</keyword>
<evidence type="ECO:0000256" key="1">
    <source>
        <dbReference type="PROSITE-ProRule" id="PRU00779"/>
    </source>
</evidence>
<feature type="domain" description="P-type" evidence="7">
    <location>
        <begin position="764"/>
        <end position="809"/>
    </location>
</feature>